<comment type="subunit">
    <text evidence="9">Part of the signal recognition particle protein translocation system, which is composed of SRP and FtsY. SRP is a ribonucleoprotein composed of Ffh and a 4.5S RNA molecule.</text>
</comment>
<sequence>MSEHSANQRKKKGTAVAVPTSLESRPRRRIDPLAHKKRGFWSTLFWTIVGPVSFDVAEAELAAAEQAELAALAPPAAAPPTTPKRPLSAPPPLAKPRPEARPTPPKPVVVPSAKPEPKPVAVPPPAAKPPVAKPSIPKPAPPPPVPPTAPPPATAPEALVPESLPEVIAPQITPEAAPPVVPEAIPEFWPEVLPEPVAEPVKVSFFARLRGGLSRTSGKLVGGIMGLVSERKLDDQALEDLEDLLITADIGVETAGKLTRSLAKERFGKNVTGEEIRGHFADEIATILGPVARPLEIDGSLKPHVVLVVGVNGSGKTTTIGKIANQLVHENKRVLLAAGDTFRAAAVEQLRIWGDRTGCEVIARDTGADSAGLAFDALQKARAEGYDVLLIDTAGRLHNKTELMEELKKVVRVLRKIDPAVPHTCLQVLDATVGQNAHQQVKVFQEMTDVSGLVMTKLDGTAKGGVVVALADKFGLPVHYVGIGEGIDDLRPFSARDFARGLMDLD</sequence>
<comment type="function">
    <text evidence="9">Involved in targeting and insertion of nascent membrane proteins into the cytoplasmic membrane. Acts as a receptor for the complex formed by the signal recognition particle (SRP) and the ribosome-nascent chain (RNC). Interaction with SRP-RNC leads to the transfer of the RNC complex to the Sec translocase for insertion into the membrane, the hydrolysis of GTP by both Ffh and FtsY, and the dissociation of the SRP-FtsY complex into the individual components.</text>
</comment>
<feature type="binding site" evidence="9">
    <location>
        <begin position="392"/>
        <end position="396"/>
    </location>
    <ligand>
        <name>GTP</name>
        <dbReference type="ChEBI" id="CHEBI:37565"/>
    </ligand>
</feature>
<proteinExistence type="inferred from homology"/>
<evidence type="ECO:0000256" key="8">
    <source>
        <dbReference type="ARBA" id="ARBA00048027"/>
    </source>
</evidence>
<dbReference type="FunFam" id="3.40.50.300:FF:000053">
    <property type="entry name" value="Signal recognition particle receptor FtsY"/>
    <property type="match status" value="1"/>
</dbReference>
<dbReference type="SUPFAM" id="SSF52540">
    <property type="entry name" value="P-loop containing nucleoside triphosphate hydrolases"/>
    <property type="match status" value="1"/>
</dbReference>
<dbReference type="GO" id="GO:0005525">
    <property type="term" value="F:GTP binding"/>
    <property type="evidence" value="ECO:0007669"/>
    <property type="project" value="UniProtKB-UniRule"/>
</dbReference>
<dbReference type="NCBIfam" id="TIGR00064">
    <property type="entry name" value="ftsY"/>
    <property type="match status" value="1"/>
</dbReference>
<dbReference type="InterPro" id="IPR004390">
    <property type="entry name" value="SR_rcpt_FtsY"/>
</dbReference>
<feature type="domain" description="SRP54-type proteins GTP-binding" evidence="11">
    <location>
        <begin position="477"/>
        <end position="490"/>
    </location>
</feature>
<dbReference type="PRINTS" id="PR01217">
    <property type="entry name" value="PRICHEXTENSN"/>
</dbReference>
<dbReference type="EC" id="3.6.5.4" evidence="9"/>
<dbReference type="CDD" id="cd17874">
    <property type="entry name" value="FtsY"/>
    <property type="match status" value="1"/>
</dbReference>
<evidence type="ECO:0000313" key="13">
    <source>
        <dbReference type="Proteomes" id="UP000001929"/>
    </source>
</evidence>
<keyword evidence="5 9" id="KW-0342">GTP-binding</keyword>
<dbReference type="EMBL" id="CP000230">
    <property type="protein sequence ID" value="ABC21982.1"/>
    <property type="molecule type" value="Genomic_DNA"/>
</dbReference>
<keyword evidence="4 9" id="KW-0378">Hydrolase</keyword>
<dbReference type="InterPro" id="IPR027417">
    <property type="entry name" value="P-loop_NTPase"/>
</dbReference>
<dbReference type="SMART" id="SM00382">
    <property type="entry name" value="AAA"/>
    <property type="match status" value="1"/>
</dbReference>
<dbReference type="GO" id="GO:0005886">
    <property type="term" value="C:plasma membrane"/>
    <property type="evidence" value="ECO:0007669"/>
    <property type="project" value="UniProtKB-SubCell"/>
</dbReference>
<dbReference type="GO" id="GO:0005737">
    <property type="term" value="C:cytoplasm"/>
    <property type="evidence" value="ECO:0007669"/>
    <property type="project" value="UniProtKB-SubCell"/>
</dbReference>
<dbReference type="Pfam" id="PF02881">
    <property type="entry name" value="SRP54_N"/>
    <property type="match status" value="1"/>
</dbReference>
<keyword evidence="13" id="KW-1185">Reference proteome</keyword>
<reference evidence="12 13" key="1">
    <citation type="journal article" date="2011" name="Stand. Genomic Sci.">
        <title>Complete genome sequence of Rhodospirillum rubrum type strain (S1).</title>
        <authorList>
            <person name="Munk A.C."/>
            <person name="Copeland A."/>
            <person name="Lucas S."/>
            <person name="Lapidus A."/>
            <person name="Del Rio T.G."/>
            <person name="Barry K."/>
            <person name="Detter J.C."/>
            <person name="Hammon N."/>
            <person name="Israni S."/>
            <person name="Pitluck S."/>
            <person name="Brettin T."/>
            <person name="Bruce D."/>
            <person name="Han C."/>
            <person name="Tapia R."/>
            <person name="Gilna P."/>
            <person name="Schmutz J."/>
            <person name="Larimer F."/>
            <person name="Land M."/>
            <person name="Kyrpides N.C."/>
            <person name="Mavromatis K."/>
            <person name="Richardson P."/>
            <person name="Rohde M."/>
            <person name="Goker M."/>
            <person name="Klenk H.P."/>
            <person name="Zhang Y."/>
            <person name="Roberts G.P."/>
            <person name="Reslewic S."/>
            <person name="Schwartz D.C."/>
        </authorList>
    </citation>
    <scope>NUCLEOTIDE SEQUENCE [LARGE SCALE GENOMIC DNA]</scope>
    <source>
        <strain evidence="13">ATCC 11170 / ATH 1.1.1 / DSM 467 / LMG 4362 / NCIMB 8255 / S1</strain>
    </source>
</reference>
<keyword evidence="3 9" id="KW-0547">Nucleotide-binding</keyword>
<dbReference type="PANTHER" id="PTHR43134:SF1">
    <property type="entry name" value="SIGNAL RECOGNITION PARTICLE RECEPTOR SUBUNIT ALPHA"/>
    <property type="match status" value="1"/>
</dbReference>
<keyword evidence="7 9" id="KW-0675">Receptor</keyword>
<comment type="similarity">
    <text evidence="9">Belongs to the GTP-binding SRP family. FtsY subfamily.</text>
</comment>
<evidence type="ECO:0000256" key="4">
    <source>
        <dbReference type="ARBA" id="ARBA00022801"/>
    </source>
</evidence>
<evidence type="ECO:0000256" key="10">
    <source>
        <dbReference type="SAM" id="MobiDB-lite"/>
    </source>
</evidence>
<evidence type="ECO:0000256" key="5">
    <source>
        <dbReference type="ARBA" id="ARBA00023134"/>
    </source>
</evidence>
<dbReference type="GO" id="GO:0005047">
    <property type="term" value="F:signal recognition particle binding"/>
    <property type="evidence" value="ECO:0007669"/>
    <property type="project" value="TreeGrafter"/>
</dbReference>
<dbReference type="PhylomeDB" id="Q2RV63"/>
<protein>
    <recommendedName>
        <fullName evidence="9">Signal recognition particle receptor FtsY</fullName>
        <shortName evidence="9">SRP receptor</shortName>
        <ecNumber evidence="9">3.6.5.4</ecNumber>
    </recommendedName>
</protein>
<feature type="compositionally biased region" description="Pro residues" evidence="10">
    <location>
        <begin position="76"/>
        <end position="108"/>
    </location>
</feature>
<dbReference type="Pfam" id="PF00448">
    <property type="entry name" value="SRP54"/>
    <property type="match status" value="1"/>
</dbReference>
<feature type="region of interest" description="Disordered" evidence="10">
    <location>
        <begin position="74"/>
        <end position="157"/>
    </location>
</feature>
<dbReference type="GO" id="GO:0006614">
    <property type="term" value="P:SRP-dependent cotranslational protein targeting to membrane"/>
    <property type="evidence" value="ECO:0007669"/>
    <property type="project" value="InterPro"/>
</dbReference>
<dbReference type="SMART" id="SM00962">
    <property type="entry name" value="SRP54"/>
    <property type="match status" value="1"/>
</dbReference>
<dbReference type="STRING" id="269796.Rru_A1181"/>
<dbReference type="HAMAP" id="MF_00920">
    <property type="entry name" value="FtsY"/>
    <property type="match status" value="1"/>
</dbReference>
<dbReference type="EnsemblBacteria" id="ABC21982">
    <property type="protein sequence ID" value="ABC21982"/>
    <property type="gene ID" value="Rru_A1181"/>
</dbReference>
<dbReference type="InterPro" id="IPR036225">
    <property type="entry name" value="SRP/SRP_N"/>
</dbReference>
<dbReference type="eggNOG" id="COG0552">
    <property type="taxonomic scope" value="Bacteria"/>
</dbReference>
<feature type="compositionally biased region" description="Pro residues" evidence="10">
    <location>
        <begin position="118"/>
        <end position="154"/>
    </location>
</feature>
<dbReference type="SUPFAM" id="SSF47364">
    <property type="entry name" value="Domain of the SRP/SRP receptor G-proteins"/>
    <property type="match status" value="1"/>
</dbReference>
<feature type="binding site" evidence="9">
    <location>
        <begin position="310"/>
        <end position="317"/>
    </location>
    <ligand>
        <name>GTP</name>
        <dbReference type="ChEBI" id="CHEBI:37565"/>
    </ligand>
</feature>
<dbReference type="PROSITE" id="PS00300">
    <property type="entry name" value="SRP54"/>
    <property type="match status" value="1"/>
</dbReference>
<dbReference type="RefSeq" id="WP_011388936.1">
    <property type="nucleotide sequence ID" value="NC_007643.1"/>
</dbReference>
<evidence type="ECO:0000313" key="12">
    <source>
        <dbReference type="EMBL" id="ABC21982.1"/>
    </source>
</evidence>
<evidence type="ECO:0000256" key="1">
    <source>
        <dbReference type="ARBA" id="ARBA00022475"/>
    </source>
</evidence>
<dbReference type="InterPro" id="IPR013822">
    <property type="entry name" value="Signal_recog_particl_SRP54_hlx"/>
</dbReference>
<feature type="region of interest" description="Disordered" evidence="10">
    <location>
        <begin position="1"/>
        <end position="32"/>
    </location>
</feature>
<feature type="binding site" evidence="9">
    <location>
        <begin position="456"/>
        <end position="459"/>
    </location>
    <ligand>
        <name>GTP</name>
        <dbReference type="ChEBI" id="CHEBI:37565"/>
    </ligand>
</feature>
<evidence type="ECO:0000256" key="9">
    <source>
        <dbReference type="HAMAP-Rule" id="MF_00920"/>
    </source>
</evidence>
<dbReference type="SMART" id="SM00963">
    <property type="entry name" value="SRP54_N"/>
    <property type="match status" value="1"/>
</dbReference>
<dbReference type="HOGENOM" id="CLU_009301_9_1_5"/>
<accession>Q2RV63</accession>
<name>Q2RV63_RHORT</name>
<keyword evidence="9" id="KW-0997">Cell inner membrane</keyword>
<dbReference type="GO" id="GO:0003924">
    <property type="term" value="F:GTPase activity"/>
    <property type="evidence" value="ECO:0007669"/>
    <property type="project" value="UniProtKB-UniRule"/>
</dbReference>
<dbReference type="Gene3D" id="3.40.50.300">
    <property type="entry name" value="P-loop containing nucleotide triphosphate hydrolases"/>
    <property type="match status" value="1"/>
</dbReference>
<evidence type="ECO:0000256" key="3">
    <source>
        <dbReference type="ARBA" id="ARBA00022741"/>
    </source>
</evidence>
<dbReference type="InterPro" id="IPR003593">
    <property type="entry name" value="AAA+_ATPase"/>
</dbReference>
<dbReference type="Gene3D" id="1.20.120.140">
    <property type="entry name" value="Signal recognition particle SRP54, nucleotide-binding domain"/>
    <property type="match status" value="1"/>
</dbReference>
<organism evidence="12 13">
    <name type="scientific">Rhodospirillum rubrum (strain ATCC 11170 / ATH 1.1.1 / DSM 467 / LMG 4362 / NCIMB 8255 / S1)</name>
    <dbReference type="NCBI Taxonomy" id="269796"/>
    <lineage>
        <taxon>Bacteria</taxon>
        <taxon>Pseudomonadati</taxon>
        <taxon>Pseudomonadota</taxon>
        <taxon>Alphaproteobacteria</taxon>
        <taxon>Rhodospirillales</taxon>
        <taxon>Rhodospirillaceae</taxon>
        <taxon>Rhodospirillum</taxon>
    </lineage>
</organism>
<keyword evidence="2 9" id="KW-0963">Cytoplasm</keyword>
<keyword evidence="1 9" id="KW-1003">Cell membrane</keyword>
<keyword evidence="6 9" id="KW-0472">Membrane</keyword>
<evidence type="ECO:0000256" key="2">
    <source>
        <dbReference type="ARBA" id="ARBA00022490"/>
    </source>
</evidence>
<comment type="catalytic activity">
    <reaction evidence="8 9">
        <text>GTP + H2O = GDP + phosphate + H(+)</text>
        <dbReference type="Rhea" id="RHEA:19669"/>
        <dbReference type="ChEBI" id="CHEBI:15377"/>
        <dbReference type="ChEBI" id="CHEBI:15378"/>
        <dbReference type="ChEBI" id="CHEBI:37565"/>
        <dbReference type="ChEBI" id="CHEBI:43474"/>
        <dbReference type="ChEBI" id="CHEBI:58189"/>
        <dbReference type="EC" id="3.6.5.4"/>
    </reaction>
</comment>
<dbReference type="KEGG" id="rru:Rru_A1181"/>
<dbReference type="AlphaFoldDB" id="Q2RV63"/>
<evidence type="ECO:0000256" key="6">
    <source>
        <dbReference type="ARBA" id="ARBA00023136"/>
    </source>
</evidence>
<evidence type="ECO:0000259" key="11">
    <source>
        <dbReference type="PROSITE" id="PS00300"/>
    </source>
</evidence>
<comment type="subcellular location">
    <subcellularLocation>
        <location evidence="9">Cell inner membrane</location>
        <topology evidence="9">Peripheral membrane protein</topology>
        <orientation evidence="9">Cytoplasmic side</orientation>
    </subcellularLocation>
    <subcellularLocation>
        <location evidence="9">Cytoplasm</location>
    </subcellularLocation>
</comment>
<dbReference type="PATRIC" id="fig|269796.9.peg.1245"/>
<gene>
    <name evidence="9" type="primary">ftsY</name>
    <name evidence="12" type="ordered locus">Rru_A1181</name>
</gene>
<evidence type="ECO:0000256" key="7">
    <source>
        <dbReference type="ARBA" id="ARBA00023170"/>
    </source>
</evidence>
<dbReference type="InterPro" id="IPR042101">
    <property type="entry name" value="SRP54_N_sf"/>
</dbReference>
<dbReference type="PANTHER" id="PTHR43134">
    <property type="entry name" value="SIGNAL RECOGNITION PARTICLE RECEPTOR SUBUNIT ALPHA"/>
    <property type="match status" value="1"/>
</dbReference>
<dbReference type="Proteomes" id="UP000001929">
    <property type="component" value="Chromosome"/>
</dbReference>
<dbReference type="InterPro" id="IPR000897">
    <property type="entry name" value="SRP54_GTPase_dom"/>
</dbReference>